<feature type="region of interest" description="Disordered" evidence="5">
    <location>
        <begin position="208"/>
        <end position="248"/>
    </location>
</feature>
<dbReference type="Gene3D" id="3.90.1720.10">
    <property type="entry name" value="endopeptidase domain like (from Nostoc punctiforme)"/>
    <property type="match status" value="1"/>
</dbReference>
<dbReference type="GO" id="GO:0006508">
    <property type="term" value="P:proteolysis"/>
    <property type="evidence" value="ECO:0007669"/>
    <property type="project" value="UniProtKB-KW"/>
</dbReference>
<keyword evidence="4" id="KW-0788">Thiol protease</keyword>
<evidence type="ECO:0000259" key="6">
    <source>
        <dbReference type="PROSITE" id="PS51935"/>
    </source>
</evidence>
<evidence type="ECO:0000256" key="2">
    <source>
        <dbReference type="ARBA" id="ARBA00022670"/>
    </source>
</evidence>
<accession>A0A6L9W3B2</accession>
<evidence type="ECO:0000256" key="1">
    <source>
        <dbReference type="ARBA" id="ARBA00007074"/>
    </source>
</evidence>
<evidence type="ECO:0000256" key="4">
    <source>
        <dbReference type="ARBA" id="ARBA00022807"/>
    </source>
</evidence>
<dbReference type="InterPro" id="IPR000064">
    <property type="entry name" value="NLP_P60_dom"/>
</dbReference>
<dbReference type="EMBL" id="JAAGWG010000011">
    <property type="protein sequence ID" value="NEK85981.1"/>
    <property type="molecule type" value="Genomic_DNA"/>
</dbReference>
<dbReference type="PROSITE" id="PS51935">
    <property type="entry name" value="NLPC_P60"/>
    <property type="match status" value="1"/>
</dbReference>
<comment type="similarity">
    <text evidence="1">Belongs to the peptidase C40 family.</text>
</comment>
<evidence type="ECO:0000313" key="8">
    <source>
        <dbReference type="Proteomes" id="UP000479241"/>
    </source>
</evidence>
<evidence type="ECO:0000313" key="7">
    <source>
        <dbReference type="EMBL" id="NEK85981.1"/>
    </source>
</evidence>
<comment type="caution">
    <text evidence="7">The sequence shown here is derived from an EMBL/GenBank/DDBJ whole genome shotgun (WGS) entry which is preliminary data.</text>
</comment>
<dbReference type="PANTHER" id="PTHR47053">
    <property type="entry name" value="MUREIN DD-ENDOPEPTIDASE MEPH-RELATED"/>
    <property type="match status" value="1"/>
</dbReference>
<name>A0A6L9W3B2_9ACTN</name>
<dbReference type="Proteomes" id="UP000479241">
    <property type="component" value="Unassembled WGS sequence"/>
</dbReference>
<organism evidence="7 8">
    <name type="scientific">Blastococcus saxobsidens</name>
    <dbReference type="NCBI Taxonomy" id="138336"/>
    <lineage>
        <taxon>Bacteria</taxon>
        <taxon>Bacillati</taxon>
        <taxon>Actinomycetota</taxon>
        <taxon>Actinomycetes</taxon>
        <taxon>Geodermatophilales</taxon>
        <taxon>Geodermatophilaceae</taxon>
        <taxon>Blastococcus</taxon>
    </lineage>
</organism>
<evidence type="ECO:0000256" key="3">
    <source>
        <dbReference type="ARBA" id="ARBA00022801"/>
    </source>
</evidence>
<protein>
    <submittedName>
        <fullName evidence="7">C40 family peptidase</fullName>
    </submittedName>
</protein>
<reference evidence="7 8" key="1">
    <citation type="submission" date="2019-12" db="EMBL/GenBank/DDBJ databases">
        <title>the WGS of Blastococcus saxobsidens 67B17.</title>
        <authorList>
            <person name="Jiang Z."/>
        </authorList>
    </citation>
    <scope>NUCLEOTIDE SEQUENCE [LARGE SCALE GENOMIC DNA]</scope>
    <source>
        <strain evidence="7 8">67B17</strain>
    </source>
</reference>
<dbReference type="GO" id="GO:0008234">
    <property type="term" value="F:cysteine-type peptidase activity"/>
    <property type="evidence" value="ECO:0007669"/>
    <property type="project" value="UniProtKB-KW"/>
</dbReference>
<dbReference type="InterPro" id="IPR051202">
    <property type="entry name" value="Peptidase_C40"/>
</dbReference>
<dbReference type="AlphaFoldDB" id="A0A6L9W3B2"/>
<keyword evidence="2" id="KW-0645">Protease</keyword>
<proteinExistence type="inferred from homology"/>
<dbReference type="InterPro" id="IPR038765">
    <property type="entry name" value="Papain-like_cys_pep_sf"/>
</dbReference>
<dbReference type="Pfam" id="PF00877">
    <property type="entry name" value="NLPC_P60"/>
    <property type="match status" value="1"/>
</dbReference>
<feature type="domain" description="NlpC/P60" evidence="6">
    <location>
        <begin position="249"/>
        <end position="366"/>
    </location>
</feature>
<dbReference type="SUPFAM" id="SSF54001">
    <property type="entry name" value="Cysteine proteinases"/>
    <property type="match status" value="1"/>
</dbReference>
<dbReference type="PANTHER" id="PTHR47053:SF1">
    <property type="entry name" value="MUREIN DD-ENDOPEPTIDASE MEPH-RELATED"/>
    <property type="match status" value="1"/>
</dbReference>
<gene>
    <name evidence="7" type="ORF">GCU60_09425</name>
</gene>
<sequence>MGAAEPWRPPLRTSAPRVTLRRAGVALAGTLGILLSTVPAAAQPGAPATSAEAAQLVAERGHQLEVLTEQFNEARDTLDAQQAAAAAAAAELGRATAALAAAQESVRSVARTAYTGETLGSFQAMMISESADEFVGRVATLQSIAGHQSGILGRAAEANVAAAQAQAAASQSAAEAQATYDAVAGQHADLTRQIADYKAQFSQLSAHEQQAVVSGSHAETGAGEDRPAETMASRTEREAAPSTPVVADSQAAQIAVDTALAQRGKPYVWGAGGPGSYDCSGLTTYAFRAAGIKLPRASRLQAQVGEPVSRDQLQPGDLVFFYRPVSHVGIYIGDGKMVHAPTSGDVVKIASVDSVGGYSGARRVAG</sequence>
<keyword evidence="3" id="KW-0378">Hydrolase</keyword>
<evidence type="ECO:0000256" key="5">
    <source>
        <dbReference type="SAM" id="MobiDB-lite"/>
    </source>
</evidence>
<feature type="compositionally biased region" description="Basic and acidic residues" evidence="5">
    <location>
        <begin position="223"/>
        <end position="239"/>
    </location>
</feature>